<proteinExistence type="inferred from homology"/>
<reference evidence="3" key="2">
    <citation type="submission" date="2011-03" db="EMBL/GenBank/DDBJ databases">
        <title>The complete genome of Desulfobacca acetoxidans DSM 11109.</title>
        <authorList>
            <consortium name="US DOE Joint Genome Institute (JGI-PGF)"/>
            <person name="Lucas S."/>
            <person name="Copeland A."/>
            <person name="Lapidus A."/>
            <person name="Bruce D."/>
            <person name="Goodwin L."/>
            <person name="Pitluck S."/>
            <person name="Peters L."/>
            <person name="Kyrpides N."/>
            <person name="Mavromatis K."/>
            <person name="Ivanova N."/>
            <person name="Ovchinnikova G."/>
            <person name="Teshima H."/>
            <person name="Detter J.C."/>
            <person name="Han C."/>
            <person name="Land M."/>
            <person name="Hauser L."/>
            <person name="Markowitz V."/>
            <person name="Cheng J.-F."/>
            <person name="Hugenholtz P."/>
            <person name="Woyke T."/>
            <person name="Wu D."/>
            <person name="Spring S."/>
            <person name="Schueler E."/>
            <person name="Brambilla E."/>
            <person name="Klenk H.-P."/>
            <person name="Eisen J.A."/>
        </authorList>
    </citation>
    <scope>NUCLEOTIDE SEQUENCE [LARGE SCALE GENOMIC DNA]</scope>
    <source>
        <strain evidence="3">ATCC 700848 / DSM 11109 / ASRB2</strain>
    </source>
</reference>
<dbReference type="Proteomes" id="UP000000483">
    <property type="component" value="Chromosome"/>
</dbReference>
<dbReference type="InterPro" id="IPR041920">
    <property type="entry name" value="ROS/MUCR_sf"/>
</dbReference>
<keyword evidence="3" id="KW-1185">Reference proteome</keyword>
<dbReference type="HOGENOM" id="CLU_106247_2_1_7"/>
<dbReference type="Gene3D" id="1.10.10.1550">
    <property type="entry name" value="ROS/MUCR transcriptional regulator protein"/>
    <property type="match status" value="1"/>
</dbReference>
<dbReference type="OrthoDB" id="9809693at2"/>
<dbReference type="KEGG" id="dao:Desac_0317"/>
<evidence type="ECO:0000313" key="2">
    <source>
        <dbReference type="EMBL" id="AEB08208.1"/>
    </source>
</evidence>
<protein>
    <submittedName>
        <fullName evidence="2">Transcriptional regulator, MucR family</fullName>
    </submittedName>
</protein>
<comment type="similarity">
    <text evidence="1">Belongs to the ros/MucR family.</text>
</comment>
<gene>
    <name evidence="2" type="ordered locus">Desac_0317</name>
</gene>
<dbReference type="RefSeq" id="WP_013705321.1">
    <property type="nucleotide sequence ID" value="NC_015388.1"/>
</dbReference>
<reference evidence="2 3" key="1">
    <citation type="journal article" date="2011" name="Stand. Genomic Sci.">
        <title>Complete genome sequence of the acetate-degrading sulfate reducer Desulfobacca acetoxidans type strain (ASRB2).</title>
        <authorList>
            <person name="Goker M."/>
            <person name="Teshima H."/>
            <person name="Lapidus A."/>
            <person name="Nolan M."/>
            <person name="Lucas S."/>
            <person name="Hammon N."/>
            <person name="Deshpande S."/>
            <person name="Cheng J.F."/>
            <person name="Tapia R."/>
            <person name="Han C."/>
            <person name="Goodwin L."/>
            <person name="Pitluck S."/>
            <person name="Huntemann M."/>
            <person name="Liolios K."/>
            <person name="Ivanova N."/>
            <person name="Pagani I."/>
            <person name="Mavromatis K."/>
            <person name="Ovchinikova G."/>
            <person name="Pati A."/>
            <person name="Chen A."/>
            <person name="Palaniappan K."/>
            <person name="Land M."/>
            <person name="Hauser L."/>
            <person name="Brambilla E.M."/>
            <person name="Rohde M."/>
            <person name="Spring S."/>
            <person name="Detter J.C."/>
            <person name="Woyke T."/>
            <person name="Bristow J."/>
            <person name="Eisen J.A."/>
            <person name="Markowitz V."/>
            <person name="Hugenholtz P."/>
            <person name="Kyrpides N.C."/>
            <person name="Klenk H.P."/>
        </authorList>
    </citation>
    <scope>NUCLEOTIDE SEQUENCE [LARGE SCALE GENOMIC DNA]</scope>
    <source>
        <strain evidence="3">ATCC 700848 / DSM 11109 / ASRB2</strain>
    </source>
</reference>
<dbReference type="GO" id="GO:0003677">
    <property type="term" value="F:DNA binding"/>
    <property type="evidence" value="ECO:0007669"/>
    <property type="project" value="InterPro"/>
</dbReference>
<dbReference type="Pfam" id="PF05443">
    <property type="entry name" value="ROS_MUCR"/>
    <property type="match status" value="1"/>
</dbReference>
<dbReference type="GO" id="GO:0008270">
    <property type="term" value="F:zinc ion binding"/>
    <property type="evidence" value="ECO:0007669"/>
    <property type="project" value="InterPro"/>
</dbReference>
<organism evidence="2 3">
    <name type="scientific">Desulfobacca acetoxidans (strain ATCC 700848 / DSM 11109 / ASRB2)</name>
    <dbReference type="NCBI Taxonomy" id="880072"/>
    <lineage>
        <taxon>Bacteria</taxon>
        <taxon>Pseudomonadati</taxon>
        <taxon>Thermodesulfobacteriota</taxon>
        <taxon>Desulfobaccia</taxon>
        <taxon>Desulfobaccales</taxon>
        <taxon>Desulfobaccaceae</taxon>
        <taxon>Desulfobacca</taxon>
    </lineage>
</organism>
<dbReference type="InterPro" id="IPR008807">
    <property type="entry name" value="ROS_MUCR"/>
</dbReference>
<evidence type="ECO:0000256" key="1">
    <source>
        <dbReference type="ARBA" id="ARBA00007031"/>
    </source>
</evidence>
<evidence type="ECO:0000313" key="3">
    <source>
        <dbReference type="Proteomes" id="UP000000483"/>
    </source>
</evidence>
<accession>F2NEL8</accession>
<dbReference type="eggNOG" id="COG4957">
    <property type="taxonomic scope" value="Bacteria"/>
</dbReference>
<sequence length="146" mass="16321">MATELLKMTAQIITSHASISELSSQELISEIKSVYNTLAELAGEAATAPSPEVTPTETKGMTGLKPAIPVEESLQDDYIVCLECGQKFKTLKAHLRRAHQMTPADYYERFGLDAKKYPLVSRNYSEQRRQLAKEKGLGDFRRSKKV</sequence>
<dbReference type="AlphaFoldDB" id="F2NEL8"/>
<name>F2NEL8_DESAR</name>
<dbReference type="EMBL" id="CP002629">
    <property type="protein sequence ID" value="AEB08208.1"/>
    <property type="molecule type" value="Genomic_DNA"/>
</dbReference>
<dbReference type="GO" id="GO:0006355">
    <property type="term" value="P:regulation of DNA-templated transcription"/>
    <property type="evidence" value="ECO:0007669"/>
    <property type="project" value="InterPro"/>
</dbReference>